<keyword evidence="10 19" id="KW-0812">Transmembrane</keyword>
<evidence type="ECO:0000256" key="3">
    <source>
        <dbReference type="ARBA" id="ARBA00004663"/>
    </source>
</evidence>
<comment type="function">
    <text evidence="14 19">Joins adenosylcobinamide-GDP and alpha-ribazole to generate adenosylcobalamin (Ado-cobalamin). Also synthesizes adenosylcobalamin 5'-phosphate from adenosylcobinamide-GDP and alpha-ribazole 5'-phosphate.</text>
</comment>
<comment type="catalytic activity">
    <reaction evidence="17 19">
        <text>alpha-ribazole + adenosylcob(III)inamide-GDP = adenosylcob(III)alamin + GMP + H(+)</text>
        <dbReference type="Rhea" id="RHEA:16049"/>
        <dbReference type="ChEBI" id="CHEBI:10329"/>
        <dbReference type="ChEBI" id="CHEBI:15378"/>
        <dbReference type="ChEBI" id="CHEBI:18408"/>
        <dbReference type="ChEBI" id="CHEBI:58115"/>
        <dbReference type="ChEBI" id="CHEBI:60487"/>
        <dbReference type="EC" id="2.7.8.26"/>
    </reaction>
</comment>
<keyword evidence="13 19" id="KW-0472">Membrane</keyword>
<evidence type="ECO:0000256" key="18">
    <source>
        <dbReference type="ARBA" id="ARBA00049504"/>
    </source>
</evidence>
<evidence type="ECO:0000256" key="2">
    <source>
        <dbReference type="ARBA" id="ARBA00004651"/>
    </source>
</evidence>
<dbReference type="InterPro" id="IPR003805">
    <property type="entry name" value="CobS"/>
</dbReference>
<evidence type="ECO:0000256" key="4">
    <source>
        <dbReference type="ARBA" id="ARBA00010561"/>
    </source>
</evidence>
<evidence type="ECO:0000256" key="5">
    <source>
        <dbReference type="ARBA" id="ARBA00013200"/>
    </source>
</evidence>
<dbReference type="UniPathway" id="UPA00148">
    <property type="reaction ID" value="UER00238"/>
</dbReference>
<evidence type="ECO:0000256" key="6">
    <source>
        <dbReference type="ARBA" id="ARBA00015850"/>
    </source>
</evidence>
<dbReference type="HAMAP" id="MF_00719">
    <property type="entry name" value="CobS"/>
    <property type="match status" value="1"/>
</dbReference>
<keyword evidence="8 19" id="KW-0169">Cobalamin biosynthesis</keyword>
<reference evidence="20" key="1">
    <citation type="journal article" date="2020" name="mSystems">
        <title>Genome- and Community-Level Interaction Insights into Carbon Utilization and Element Cycling Functions of Hydrothermarchaeota in Hydrothermal Sediment.</title>
        <authorList>
            <person name="Zhou Z."/>
            <person name="Liu Y."/>
            <person name="Xu W."/>
            <person name="Pan J."/>
            <person name="Luo Z.H."/>
            <person name="Li M."/>
        </authorList>
    </citation>
    <scope>NUCLEOTIDE SEQUENCE [LARGE SCALE GENOMIC DNA]</scope>
    <source>
        <strain evidence="20">HyVt-443</strain>
    </source>
</reference>
<sequence>MNDFLVALQFLTRLPVPAKAVPPDGAAQGRAVLFYPLVGLVVGGLLGIAWWPLSAAPPALAAALLLALWVGLSGGLHLDGLADLGDAWVGGQGDRDRTLAIMKDPCSGPMGVTLLLLVLLVKFAALQVLLEGGHWAPLLLVPLLGRAGLVAALRFLPYVRPGGIGAGPSTHLPRPQAGRVLLACGLVPLLAWGWTGLLLTLLLAAVFLLLRRALMRRLGGVTGDAAGAICELLETLALTLLALAL</sequence>
<evidence type="ECO:0000256" key="10">
    <source>
        <dbReference type="ARBA" id="ARBA00022692"/>
    </source>
</evidence>
<evidence type="ECO:0000313" key="20">
    <source>
        <dbReference type="EMBL" id="HEB96620.1"/>
    </source>
</evidence>
<organism evidence="20">
    <name type="scientific">Sedimenticola thiotaurini</name>
    <dbReference type="NCBI Taxonomy" id="1543721"/>
    <lineage>
        <taxon>Bacteria</taxon>
        <taxon>Pseudomonadati</taxon>
        <taxon>Pseudomonadota</taxon>
        <taxon>Gammaproteobacteria</taxon>
        <taxon>Chromatiales</taxon>
        <taxon>Sedimenticolaceae</taxon>
        <taxon>Sedimenticola</taxon>
    </lineage>
</organism>
<feature type="transmembrane region" description="Helical" evidence="19">
    <location>
        <begin position="60"/>
        <end position="78"/>
    </location>
</feature>
<proteinExistence type="inferred from homology"/>
<dbReference type="Pfam" id="PF02654">
    <property type="entry name" value="CobS"/>
    <property type="match status" value="1"/>
</dbReference>
<feature type="transmembrane region" description="Helical" evidence="19">
    <location>
        <begin position="110"/>
        <end position="130"/>
    </location>
</feature>
<evidence type="ECO:0000256" key="16">
    <source>
        <dbReference type="ARBA" id="ARBA00032853"/>
    </source>
</evidence>
<evidence type="ECO:0000256" key="14">
    <source>
        <dbReference type="ARBA" id="ARBA00025228"/>
    </source>
</evidence>
<evidence type="ECO:0000256" key="15">
    <source>
        <dbReference type="ARBA" id="ARBA00032605"/>
    </source>
</evidence>
<dbReference type="NCBIfam" id="TIGR00317">
    <property type="entry name" value="cobS"/>
    <property type="match status" value="1"/>
</dbReference>
<dbReference type="GO" id="GO:0051073">
    <property type="term" value="F:adenosylcobinamide-GDP ribazoletransferase activity"/>
    <property type="evidence" value="ECO:0007669"/>
    <property type="project" value="UniProtKB-UniRule"/>
</dbReference>
<dbReference type="Proteomes" id="UP000886251">
    <property type="component" value="Unassembled WGS sequence"/>
</dbReference>
<evidence type="ECO:0000256" key="13">
    <source>
        <dbReference type="ARBA" id="ARBA00023136"/>
    </source>
</evidence>
<gene>
    <name evidence="19" type="primary">cobS</name>
    <name evidence="20" type="ORF">ENI96_09355</name>
</gene>
<dbReference type="GO" id="GO:0009236">
    <property type="term" value="P:cobalamin biosynthetic process"/>
    <property type="evidence" value="ECO:0007669"/>
    <property type="project" value="UniProtKB-UniRule"/>
</dbReference>
<comment type="cofactor">
    <cofactor evidence="1 19">
        <name>Mg(2+)</name>
        <dbReference type="ChEBI" id="CHEBI:18420"/>
    </cofactor>
</comment>
<accession>A0A831W975</accession>
<keyword evidence="12 19" id="KW-1133">Transmembrane helix</keyword>
<dbReference type="PANTHER" id="PTHR34148:SF1">
    <property type="entry name" value="ADENOSYLCOBINAMIDE-GDP RIBAZOLETRANSFERASE"/>
    <property type="match status" value="1"/>
</dbReference>
<dbReference type="GO" id="GO:0008818">
    <property type="term" value="F:cobalamin 5'-phosphate synthase activity"/>
    <property type="evidence" value="ECO:0007669"/>
    <property type="project" value="UniProtKB-UniRule"/>
</dbReference>
<keyword evidence="7 19" id="KW-1003">Cell membrane</keyword>
<feature type="transmembrane region" description="Helical" evidence="19">
    <location>
        <begin position="30"/>
        <end position="53"/>
    </location>
</feature>
<evidence type="ECO:0000256" key="12">
    <source>
        <dbReference type="ARBA" id="ARBA00022989"/>
    </source>
</evidence>
<feature type="transmembrane region" description="Helical" evidence="19">
    <location>
        <begin position="180"/>
        <end position="210"/>
    </location>
</feature>
<evidence type="ECO:0000256" key="7">
    <source>
        <dbReference type="ARBA" id="ARBA00022475"/>
    </source>
</evidence>
<comment type="catalytic activity">
    <reaction evidence="18 19">
        <text>alpha-ribazole 5'-phosphate + adenosylcob(III)inamide-GDP = adenosylcob(III)alamin 5'-phosphate + GMP + H(+)</text>
        <dbReference type="Rhea" id="RHEA:23560"/>
        <dbReference type="ChEBI" id="CHEBI:15378"/>
        <dbReference type="ChEBI" id="CHEBI:57918"/>
        <dbReference type="ChEBI" id="CHEBI:58115"/>
        <dbReference type="ChEBI" id="CHEBI:60487"/>
        <dbReference type="ChEBI" id="CHEBI:60493"/>
        <dbReference type="EC" id="2.7.8.26"/>
    </reaction>
</comment>
<keyword evidence="9 19" id="KW-0808">Transferase</keyword>
<evidence type="ECO:0000256" key="1">
    <source>
        <dbReference type="ARBA" id="ARBA00001946"/>
    </source>
</evidence>
<dbReference type="GO" id="GO:0005886">
    <property type="term" value="C:plasma membrane"/>
    <property type="evidence" value="ECO:0007669"/>
    <property type="project" value="UniProtKB-SubCell"/>
</dbReference>
<feature type="transmembrane region" description="Helical" evidence="19">
    <location>
        <begin position="137"/>
        <end position="160"/>
    </location>
</feature>
<comment type="subcellular location">
    <subcellularLocation>
        <location evidence="2 19">Cell membrane</location>
        <topology evidence="2 19">Multi-pass membrane protein</topology>
    </subcellularLocation>
</comment>
<name>A0A831W975_9GAMM</name>
<keyword evidence="11 19" id="KW-0460">Magnesium</keyword>
<dbReference type="PANTHER" id="PTHR34148">
    <property type="entry name" value="ADENOSYLCOBINAMIDE-GDP RIBAZOLETRANSFERASE"/>
    <property type="match status" value="1"/>
</dbReference>
<evidence type="ECO:0000256" key="11">
    <source>
        <dbReference type="ARBA" id="ARBA00022842"/>
    </source>
</evidence>
<evidence type="ECO:0000256" key="17">
    <source>
        <dbReference type="ARBA" id="ARBA00048623"/>
    </source>
</evidence>
<dbReference type="EC" id="2.7.8.26" evidence="5 19"/>
<evidence type="ECO:0000256" key="8">
    <source>
        <dbReference type="ARBA" id="ARBA00022573"/>
    </source>
</evidence>
<evidence type="ECO:0000256" key="9">
    <source>
        <dbReference type="ARBA" id="ARBA00022679"/>
    </source>
</evidence>
<dbReference type="AlphaFoldDB" id="A0A831W975"/>
<evidence type="ECO:0000256" key="19">
    <source>
        <dbReference type="HAMAP-Rule" id="MF_00719"/>
    </source>
</evidence>
<comment type="caution">
    <text evidence="20">The sequence shown here is derived from an EMBL/GenBank/DDBJ whole genome shotgun (WGS) entry which is preliminary data.</text>
</comment>
<dbReference type="NCBIfam" id="NF001278">
    <property type="entry name" value="PRK00235.1-5"/>
    <property type="match status" value="1"/>
</dbReference>
<comment type="pathway">
    <text evidence="3 19">Cofactor biosynthesis; adenosylcobalamin biosynthesis; adenosylcobalamin from cob(II)yrinate a,c-diamide: step 7/7.</text>
</comment>
<protein>
    <recommendedName>
        <fullName evidence="6 19">Adenosylcobinamide-GDP ribazoletransferase</fullName>
        <ecNumber evidence="5 19">2.7.8.26</ecNumber>
    </recommendedName>
    <alternativeName>
        <fullName evidence="16 19">Cobalamin synthase</fullName>
    </alternativeName>
    <alternativeName>
        <fullName evidence="15 19">Cobalamin-5'-phosphate synthase</fullName>
    </alternativeName>
</protein>
<comment type="similarity">
    <text evidence="4 19">Belongs to the CobS family.</text>
</comment>
<dbReference type="EMBL" id="DRKP01000105">
    <property type="protein sequence ID" value="HEB96620.1"/>
    <property type="molecule type" value="Genomic_DNA"/>
</dbReference>